<sequence length="148" mass="18026">MRPKKAITIALAAVLFFVYFIFIYERDFERPEDVRDDIWYTTYEYMEEILVYSSPYEPMSEEQFQKYENFVTSYSSDPNSELTENENEILYHFRGLAYYAQQFRILYQECGECHTPESDEYLDKMWESELELIRIYDIDAVEFYNNAI</sequence>
<reference evidence="2 3" key="1">
    <citation type="submission" date="2023-07" db="EMBL/GenBank/DDBJ databases">
        <title>Genomic Encyclopedia of Type Strains, Phase IV (KMG-IV): sequencing the most valuable type-strain genomes for metagenomic binning, comparative biology and taxonomic classification.</title>
        <authorList>
            <person name="Goeker M."/>
        </authorList>
    </citation>
    <scope>NUCLEOTIDE SEQUENCE [LARGE SCALE GENOMIC DNA]</scope>
    <source>
        <strain evidence="2 3">DSM 9768</strain>
    </source>
</reference>
<dbReference type="RefSeq" id="WP_307323420.1">
    <property type="nucleotide sequence ID" value="NZ_JAUSUG010000004.1"/>
</dbReference>
<name>A0ABT9ZTJ9_9BACI</name>
<keyword evidence="1" id="KW-0812">Transmembrane</keyword>
<comment type="caution">
    <text evidence="2">The sequence shown here is derived from an EMBL/GenBank/DDBJ whole genome shotgun (WGS) entry which is preliminary data.</text>
</comment>
<evidence type="ECO:0000313" key="2">
    <source>
        <dbReference type="EMBL" id="MDQ0254036.1"/>
    </source>
</evidence>
<organism evidence="2 3">
    <name type="scientific">Evansella vedderi</name>
    <dbReference type="NCBI Taxonomy" id="38282"/>
    <lineage>
        <taxon>Bacteria</taxon>
        <taxon>Bacillati</taxon>
        <taxon>Bacillota</taxon>
        <taxon>Bacilli</taxon>
        <taxon>Bacillales</taxon>
        <taxon>Bacillaceae</taxon>
        <taxon>Evansella</taxon>
    </lineage>
</organism>
<dbReference type="Proteomes" id="UP001230005">
    <property type="component" value="Unassembled WGS sequence"/>
</dbReference>
<evidence type="ECO:0000256" key="1">
    <source>
        <dbReference type="SAM" id="Phobius"/>
    </source>
</evidence>
<keyword evidence="3" id="KW-1185">Reference proteome</keyword>
<dbReference type="EMBL" id="JAUSUG010000004">
    <property type="protein sequence ID" value="MDQ0254036.1"/>
    <property type="molecule type" value="Genomic_DNA"/>
</dbReference>
<feature type="transmembrane region" description="Helical" evidence="1">
    <location>
        <begin position="6"/>
        <end position="24"/>
    </location>
</feature>
<accession>A0ABT9ZTJ9</accession>
<protein>
    <submittedName>
        <fullName evidence="2">Uncharacterized protein</fullName>
    </submittedName>
</protein>
<keyword evidence="1" id="KW-0472">Membrane</keyword>
<evidence type="ECO:0000313" key="3">
    <source>
        <dbReference type="Proteomes" id="UP001230005"/>
    </source>
</evidence>
<proteinExistence type="predicted"/>
<keyword evidence="1" id="KW-1133">Transmembrane helix</keyword>
<gene>
    <name evidence="2" type="ORF">J2S74_001409</name>
</gene>